<evidence type="ECO:0008006" key="5">
    <source>
        <dbReference type="Google" id="ProtNLM"/>
    </source>
</evidence>
<dbReference type="RefSeq" id="WP_007121173.1">
    <property type="nucleotide sequence ID" value="NZ_ABID01000028.1"/>
</dbReference>
<comment type="caution">
    <text evidence="3">The sequence shown here is derived from an EMBL/GenBank/DDBJ whole genome shotgun (WGS) entry which is preliminary data.</text>
</comment>
<dbReference type="InterPro" id="IPR050739">
    <property type="entry name" value="MFP"/>
</dbReference>
<sequence>MKLLRLILSIVLIAVALWVIIAEQMAGASANAFVNAPVVTIRANTAGDLSLPDTPFGARVQKGETIATVDDPLVDTVRLNDLRMEQGFIEGEIARLEADLESTRSLRDSLMNRAATFREARVKELRTRLEHARFRLTVLEGGELPEEADQEVLSLVGELPNRVPMEPGLAPLILDHARERVEVLAIALETAKAGVFLGDGYNDSPNAEQRATELETVISQLENSLGEAQARLETLTARSQRENLRVNAAGGGEIASPVNGIYWEILQADGINVQRGDPILRLVNCDATFVSLSVTERVFNSLQIGDAASFRLTGREKVMEGTVARLAGAGAATIYQNLAVAPSEKHLERYDVALLVPELTADHERGCSIGRTGRAFFDERPLNWFRALLN</sequence>
<dbReference type="EMBL" id="ABID01000028">
    <property type="protein sequence ID" value="EDQ03256.1"/>
    <property type="molecule type" value="Genomic_DNA"/>
</dbReference>
<dbReference type="PANTHER" id="PTHR30386">
    <property type="entry name" value="MEMBRANE FUSION SUBUNIT OF EMRAB-TOLC MULTIDRUG EFFLUX PUMP"/>
    <property type="match status" value="1"/>
</dbReference>
<keyword evidence="2" id="KW-0175">Coiled coil</keyword>
<protein>
    <recommendedName>
        <fullName evidence="5">Curdlan synthesis protein</fullName>
    </recommendedName>
</protein>
<proteinExistence type="predicted"/>
<evidence type="ECO:0000256" key="1">
    <source>
        <dbReference type="ARBA" id="ARBA00004196"/>
    </source>
</evidence>
<name>A0ABM9X1D4_9RHOB</name>
<reference evidence="3 4" key="1">
    <citation type="submission" date="2007-11" db="EMBL/GenBank/DDBJ databases">
        <authorList>
            <person name="Wagner-Dobler I."/>
            <person name="Ferriera S."/>
            <person name="Johnson J."/>
            <person name="Kravitz S."/>
            <person name="Beeson K."/>
            <person name="Sutton G."/>
            <person name="Rogers Y.-H."/>
            <person name="Friedman R."/>
            <person name="Frazier M."/>
            <person name="Venter J.C."/>
        </authorList>
    </citation>
    <scope>NUCLEOTIDE SEQUENCE [LARGE SCALE GENOMIC DNA]</scope>
    <source>
        <strain evidence="3 4">HEL-45</strain>
    </source>
</reference>
<organism evidence="3 4">
    <name type="scientific">Sulfitobacter indolifex HEL-45</name>
    <dbReference type="NCBI Taxonomy" id="391624"/>
    <lineage>
        <taxon>Bacteria</taxon>
        <taxon>Pseudomonadati</taxon>
        <taxon>Pseudomonadota</taxon>
        <taxon>Alphaproteobacteria</taxon>
        <taxon>Rhodobacterales</taxon>
        <taxon>Roseobacteraceae</taxon>
        <taxon>Sulfitobacter</taxon>
    </lineage>
</organism>
<gene>
    <name evidence="3" type="ORF">OIHEL45_19691</name>
</gene>
<evidence type="ECO:0000313" key="3">
    <source>
        <dbReference type="EMBL" id="EDQ03256.1"/>
    </source>
</evidence>
<accession>A0ABM9X1D4</accession>
<comment type="subcellular location">
    <subcellularLocation>
        <location evidence="1">Cell envelope</location>
    </subcellularLocation>
</comment>
<dbReference type="PANTHER" id="PTHR30386:SF19">
    <property type="entry name" value="MULTIDRUG EXPORT PROTEIN EMRA-RELATED"/>
    <property type="match status" value="1"/>
</dbReference>
<feature type="coiled-coil region" evidence="2">
    <location>
        <begin position="79"/>
        <end position="113"/>
    </location>
</feature>
<evidence type="ECO:0000313" key="4">
    <source>
        <dbReference type="Proteomes" id="UP000003257"/>
    </source>
</evidence>
<evidence type="ECO:0000256" key="2">
    <source>
        <dbReference type="SAM" id="Coils"/>
    </source>
</evidence>
<keyword evidence="4" id="KW-1185">Reference proteome</keyword>
<feature type="coiled-coil region" evidence="2">
    <location>
        <begin position="204"/>
        <end position="238"/>
    </location>
</feature>
<dbReference type="Proteomes" id="UP000003257">
    <property type="component" value="Unassembled WGS sequence"/>
</dbReference>